<dbReference type="SUPFAM" id="SSF103473">
    <property type="entry name" value="MFS general substrate transporter"/>
    <property type="match status" value="1"/>
</dbReference>
<reference evidence="7" key="1">
    <citation type="journal article" date="2021" name="IMA Fungus">
        <title>Genomic characterization of three marine fungi, including Emericellopsis atlantica sp. nov. with signatures of a generalist lifestyle and marine biomass degradation.</title>
        <authorList>
            <person name="Hagestad O.C."/>
            <person name="Hou L."/>
            <person name="Andersen J.H."/>
            <person name="Hansen E.H."/>
            <person name="Altermark B."/>
            <person name="Li C."/>
            <person name="Kuhnert E."/>
            <person name="Cox R.J."/>
            <person name="Crous P.W."/>
            <person name="Spatafora J.W."/>
            <person name="Lail K."/>
            <person name="Amirebrahimi M."/>
            <person name="Lipzen A."/>
            <person name="Pangilinan J."/>
            <person name="Andreopoulos W."/>
            <person name="Hayes R.D."/>
            <person name="Ng V."/>
            <person name="Grigoriev I.V."/>
            <person name="Jackson S.A."/>
            <person name="Sutton T.D.S."/>
            <person name="Dobson A.D.W."/>
            <person name="Rama T."/>
        </authorList>
    </citation>
    <scope>NUCLEOTIDE SEQUENCE</scope>
    <source>
        <strain evidence="7">TRa3180A</strain>
    </source>
</reference>
<organism evidence="7 8">
    <name type="scientific">Calycina marina</name>
    <dbReference type="NCBI Taxonomy" id="1763456"/>
    <lineage>
        <taxon>Eukaryota</taxon>
        <taxon>Fungi</taxon>
        <taxon>Dikarya</taxon>
        <taxon>Ascomycota</taxon>
        <taxon>Pezizomycotina</taxon>
        <taxon>Leotiomycetes</taxon>
        <taxon>Helotiales</taxon>
        <taxon>Pezizellaceae</taxon>
        <taxon>Calycina</taxon>
    </lineage>
</organism>
<keyword evidence="3 6" id="KW-0812">Transmembrane</keyword>
<sequence>VTWRSLSHRRQSIVLTMARSSEPPTQTSTQAYMLYPLKSFDESLSDSAIAVQAGLMVECFTGAQALTTMLWESLSDSEKAGRKTILMIGLLGTSENSADKMLTQKLELIPMFFRTMSGASNGNVGVMRTMVSEIVQEKKAFSLFLICFNIGVIIGPILGGVLAQPAGSYPKLFEHIGFFKKFPYVAPSSLSALFLFCASMRIFLGLSEICLAHYSSSHPSLIFVDLRSLAVQRRLRHVQPLLTDVEMSPVTPITPVTPSSSKHAPQKSIPRWKHKLPFRRIFTYNVICTLISHILKAMHLGTSSNLCFEFPSTPVNDPKYPDPPSFVRKLPLTFTGGLGMPPRDIGLTMSILRVLGIMMQIFIHPIISTKLGTFKSWRLFLYCSPIAYILVPYQSIVPSKTWPPTEKDGILVWVSLCIVLFIQVTGRTFALPAMTILVNDACPHPSVLGRMHGIGQSFSSAGRTIGPSLGGALYGGTDDHDKGQHDGAD</sequence>
<feature type="transmembrane region" description="Helical" evidence="6">
    <location>
        <begin position="410"/>
        <end position="430"/>
    </location>
</feature>
<dbReference type="PANTHER" id="PTHR23504:SF6">
    <property type="entry name" value="MULTIDRUG TRANSPORTER, PUTATIVE (AFU_ORTHOLOGUE AFUA_4G08740)-RELATED"/>
    <property type="match status" value="1"/>
</dbReference>
<dbReference type="Gene3D" id="1.20.1720.10">
    <property type="entry name" value="Multidrug resistance protein D"/>
    <property type="match status" value="1"/>
</dbReference>
<evidence type="ECO:0000256" key="6">
    <source>
        <dbReference type="SAM" id="Phobius"/>
    </source>
</evidence>
<accession>A0A9P8CF78</accession>
<protein>
    <submittedName>
        <fullName evidence="7">Major facilitator superfamily domain-containing protein</fullName>
    </submittedName>
</protein>
<keyword evidence="5 6" id="KW-0472">Membrane</keyword>
<proteinExistence type="predicted"/>
<dbReference type="OrthoDB" id="10262656at2759"/>
<evidence type="ECO:0000256" key="5">
    <source>
        <dbReference type="ARBA" id="ARBA00023136"/>
    </source>
</evidence>
<dbReference type="PANTHER" id="PTHR23504">
    <property type="entry name" value="MAJOR FACILITATOR SUPERFAMILY DOMAIN-CONTAINING PROTEIN 10"/>
    <property type="match status" value="1"/>
</dbReference>
<keyword evidence="8" id="KW-1185">Reference proteome</keyword>
<feature type="transmembrane region" description="Helical" evidence="6">
    <location>
        <begin position="345"/>
        <end position="367"/>
    </location>
</feature>
<dbReference type="Proteomes" id="UP000887226">
    <property type="component" value="Unassembled WGS sequence"/>
</dbReference>
<dbReference type="InterPro" id="IPR036259">
    <property type="entry name" value="MFS_trans_sf"/>
</dbReference>
<dbReference type="GO" id="GO:0022857">
    <property type="term" value="F:transmembrane transporter activity"/>
    <property type="evidence" value="ECO:0007669"/>
    <property type="project" value="InterPro"/>
</dbReference>
<comment type="subcellular location">
    <subcellularLocation>
        <location evidence="1">Membrane</location>
        <topology evidence="1">Multi-pass membrane protein</topology>
    </subcellularLocation>
</comment>
<feature type="non-terminal residue" evidence="7">
    <location>
        <position position="1"/>
    </location>
</feature>
<comment type="caution">
    <text evidence="7">The sequence shown here is derived from an EMBL/GenBank/DDBJ whole genome shotgun (WGS) entry which is preliminary data.</text>
</comment>
<feature type="transmembrane region" description="Helical" evidence="6">
    <location>
        <begin position="182"/>
        <end position="204"/>
    </location>
</feature>
<evidence type="ECO:0000256" key="3">
    <source>
        <dbReference type="ARBA" id="ARBA00022692"/>
    </source>
</evidence>
<evidence type="ECO:0000313" key="7">
    <source>
        <dbReference type="EMBL" id="KAG9244557.1"/>
    </source>
</evidence>
<keyword evidence="2" id="KW-0813">Transport</keyword>
<dbReference type="Gene3D" id="1.20.1250.20">
    <property type="entry name" value="MFS general substrate transporter like domains"/>
    <property type="match status" value="1"/>
</dbReference>
<dbReference type="GO" id="GO:0016020">
    <property type="term" value="C:membrane"/>
    <property type="evidence" value="ECO:0007669"/>
    <property type="project" value="UniProtKB-SubCell"/>
</dbReference>
<dbReference type="Pfam" id="PF07690">
    <property type="entry name" value="MFS_1"/>
    <property type="match status" value="1"/>
</dbReference>
<name>A0A9P8CF78_9HELO</name>
<feature type="transmembrane region" description="Helical" evidence="6">
    <location>
        <begin position="140"/>
        <end position="162"/>
    </location>
</feature>
<evidence type="ECO:0000256" key="1">
    <source>
        <dbReference type="ARBA" id="ARBA00004141"/>
    </source>
</evidence>
<evidence type="ECO:0000256" key="2">
    <source>
        <dbReference type="ARBA" id="ARBA00022448"/>
    </source>
</evidence>
<feature type="transmembrane region" description="Helical" evidence="6">
    <location>
        <begin position="281"/>
        <end position="301"/>
    </location>
</feature>
<evidence type="ECO:0000256" key="4">
    <source>
        <dbReference type="ARBA" id="ARBA00022989"/>
    </source>
</evidence>
<dbReference type="EMBL" id="MU253898">
    <property type="protein sequence ID" value="KAG9244557.1"/>
    <property type="molecule type" value="Genomic_DNA"/>
</dbReference>
<dbReference type="AlphaFoldDB" id="A0A9P8CF78"/>
<keyword evidence="4 6" id="KW-1133">Transmembrane helix</keyword>
<dbReference type="InterPro" id="IPR011701">
    <property type="entry name" value="MFS"/>
</dbReference>
<gene>
    <name evidence="7" type="ORF">BJ878DRAFT_421158</name>
</gene>
<evidence type="ECO:0000313" key="8">
    <source>
        <dbReference type="Proteomes" id="UP000887226"/>
    </source>
</evidence>
<feature type="transmembrane region" description="Helical" evidence="6">
    <location>
        <begin position="379"/>
        <end position="398"/>
    </location>
</feature>